<dbReference type="RefSeq" id="WP_179268591.1">
    <property type="nucleotide sequence ID" value="NZ_CP058579.1"/>
</dbReference>
<evidence type="ECO:0000313" key="1">
    <source>
        <dbReference type="EMBL" id="QLG62006.1"/>
    </source>
</evidence>
<accession>A0A7D5LA93</accession>
<keyword evidence="2" id="KW-1185">Reference proteome</keyword>
<dbReference type="GeneID" id="56037760"/>
<reference evidence="1 2" key="1">
    <citation type="submission" date="2020-06" db="EMBL/GenBank/DDBJ databases">
        <title>NJ-3-1, isolated from saline soil.</title>
        <authorList>
            <person name="Cui H.L."/>
            <person name="Shi X."/>
        </authorList>
    </citation>
    <scope>NUCLEOTIDE SEQUENCE [LARGE SCALE GENOMIC DNA]</scope>
    <source>
        <strain evidence="1 2">NJ-3-1</strain>
    </source>
</reference>
<dbReference type="AlphaFoldDB" id="A0A7D5LA93"/>
<sequence>MAVVDAESVPDHVPSVRVLEEVLFLQFSHHADERVRQRAGFSFPVVEDMVLQPYGRIFYDTYGEVFVVFAPEPAAETDKPRAVVVAVEGMTATVITAHSVDDPQQYDVRERYVFLGDYT</sequence>
<proteinExistence type="predicted"/>
<dbReference type="Proteomes" id="UP000509626">
    <property type="component" value="Chromosome"/>
</dbReference>
<organism evidence="1 2">
    <name type="scientific">Halorarum salinum</name>
    <dbReference type="NCBI Taxonomy" id="2743089"/>
    <lineage>
        <taxon>Archaea</taxon>
        <taxon>Methanobacteriati</taxon>
        <taxon>Methanobacteriota</taxon>
        <taxon>Stenosarchaea group</taxon>
        <taxon>Halobacteria</taxon>
        <taxon>Halobacteriales</taxon>
        <taxon>Haloferacaceae</taxon>
        <taxon>Halorarum</taxon>
    </lineage>
</organism>
<dbReference type="KEGG" id="halu:HUG12_09835"/>
<evidence type="ECO:0000313" key="2">
    <source>
        <dbReference type="Proteomes" id="UP000509626"/>
    </source>
</evidence>
<gene>
    <name evidence="1" type="ORF">HUG12_09835</name>
</gene>
<name>A0A7D5LA93_9EURY</name>
<dbReference type="EMBL" id="CP058579">
    <property type="protein sequence ID" value="QLG62006.1"/>
    <property type="molecule type" value="Genomic_DNA"/>
</dbReference>
<protein>
    <submittedName>
        <fullName evidence="1">Uncharacterized protein</fullName>
    </submittedName>
</protein>